<organism evidence="2 3">
    <name type="scientific">Phaseolus coccineus</name>
    <name type="common">Scarlet runner bean</name>
    <name type="synonym">Phaseolus multiflorus</name>
    <dbReference type="NCBI Taxonomy" id="3886"/>
    <lineage>
        <taxon>Eukaryota</taxon>
        <taxon>Viridiplantae</taxon>
        <taxon>Streptophyta</taxon>
        <taxon>Embryophyta</taxon>
        <taxon>Tracheophyta</taxon>
        <taxon>Spermatophyta</taxon>
        <taxon>Magnoliopsida</taxon>
        <taxon>eudicotyledons</taxon>
        <taxon>Gunneridae</taxon>
        <taxon>Pentapetalae</taxon>
        <taxon>rosids</taxon>
        <taxon>fabids</taxon>
        <taxon>Fabales</taxon>
        <taxon>Fabaceae</taxon>
        <taxon>Papilionoideae</taxon>
        <taxon>50 kb inversion clade</taxon>
        <taxon>NPAAA clade</taxon>
        <taxon>indigoferoid/millettioid clade</taxon>
        <taxon>Phaseoleae</taxon>
        <taxon>Phaseolus</taxon>
    </lineage>
</organism>
<evidence type="ECO:0000313" key="3">
    <source>
        <dbReference type="Proteomes" id="UP001374584"/>
    </source>
</evidence>
<comment type="caution">
    <text evidence="2">The sequence shown here is derived from an EMBL/GenBank/DDBJ whole genome shotgun (WGS) entry which is preliminary data.</text>
</comment>
<evidence type="ECO:0000313" key="2">
    <source>
        <dbReference type="EMBL" id="KAK7369006.1"/>
    </source>
</evidence>
<reference evidence="2 3" key="1">
    <citation type="submission" date="2024-01" db="EMBL/GenBank/DDBJ databases">
        <title>The genomes of 5 underutilized Papilionoideae crops provide insights into root nodulation and disease resistanc.</title>
        <authorList>
            <person name="Jiang F."/>
        </authorList>
    </citation>
    <scope>NUCLEOTIDE SEQUENCE [LARGE SCALE GENOMIC DNA]</scope>
    <source>
        <strain evidence="2">JINMINGXINNONG_FW02</strain>
        <tissue evidence="2">Leaves</tissue>
    </source>
</reference>
<feature type="compositionally biased region" description="Pro residues" evidence="1">
    <location>
        <begin position="68"/>
        <end position="83"/>
    </location>
</feature>
<gene>
    <name evidence="2" type="ORF">VNO80_11040</name>
</gene>
<dbReference type="AlphaFoldDB" id="A0AAN9RDZ8"/>
<accession>A0AAN9RDZ8</accession>
<protein>
    <submittedName>
        <fullName evidence="2">Uncharacterized protein</fullName>
    </submittedName>
</protein>
<proteinExistence type="predicted"/>
<dbReference type="EMBL" id="JAYMYR010000004">
    <property type="protein sequence ID" value="KAK7369006.1"/>
    <property type="molecule type" value="Genomic_DNA"/>
</dbReference>
<name>A0AAN9RDZ8_PHACN</name>
<sequence>MFRVIRPTKFPIGYSLMPGEDSLPVRANESFMIIKALFGLIASHHGSMNEACVGLSSTTCGSPKSWAPQPPLPPPSPPRGINS</sequence>
<evidence type="ECO:0000256" key="1">
    <source>
        <dbReference type="SAM" id="MobiDB-lite"/>
    </source>
</evidence>
<dbReference type="Proteomes" id="UP001374584">
    <property type="component" value="Unassembled WGS sequence"/>
</dbReference>
<feature type="region of interest" description="Disordered" evidence="1">
    <location>
        <begin position="56"/>
        <end position="83"/>
    </location>
</feature>
<keyword evidence="3" id="KW-1185">Reference proteome</keyword>